<reference evidence="12" key="1">
    <citation type="journal article" date="2005" name="Environ. Microbiol.">
        <title>Genetic and functional properties of uncultivated thermophilic crenarchaeotes from a subsurface gold mine as revealed by analysis of genome fragments.</title>
        <authorList>
            <person name="Nunoura T."/>
            <person name="Hirayama H."/>
            <person name="Takami H."/>
            <person name="Oida H."/>
            <person name="Nishi S."/>
            <person name="Shimamura S."/>
            <person name="Suzuki Y."/>
            <person name="Inagaki F."/>
            <person name="Takai K."/>
            <person name="Nealson K.H."/>
            <person name="Horikoshi K."/>
        </authorList>
    </citation>
    <scope>NUCLEOTIDE SEQUENCE</scope>
</reference>
<gene>
    <name evidence="12" type="ORF">HGMM_F01F09C32</name>
</gene>
<dbReference type="PANTHER" id="PTHR48109">
    <property type="entry name" value="DIHYDROOROTATE DEHYDROGENASE (QUINONE), MITOCHONDRIAL-RELATED"/>
    <property type="match status" value="1"/>
</dbReference>
<evidence type="ECO:0000313" key="12">
    <source>
        <dbReference type="EMBL" id="BAL52592.1"/>
    </source>
</evidence>
<proteinExistence type="inferred from homology"/>
<dbReference type="Pfam" id="PF01180">
    <property type="entry name" value="DHO_dh"/>
    <property type="match status" value="1"/>
</dbReference>
<dbReference type="EMBL" id="AP011632">
    <property type="protein sequence ID" value="BAL52592.1"/>
    <property type="molecule type" value="Genomic_DNA"/>
</dbReference>
<feature type="domain" description="Dihydroorotate dehydrogenase catalytic" evidence="11">
    <location>
        <begin position="53"/>
        <end position="348"/>
    </location>
</feature>
<dbReference type="GO" id="GO:0006207">
    <property type="term" value="P:'de novo' pyrimidine nucleobase biosynthetic process"/>
    <property type="evidence" value="ECO:0007669"/>
    <property type="project" value="InterPro"/>
</dbReference>
<dbReference type="UniPathway" id="UPA00070">
    <property type="reaction ID" value="UER00946"/>
</dbReference>
<protein>
    <recommendedName>
        <fullName evidence="5">dihydroorotate dehydrogenase (quinone)</fullName>
        <ecNumber evidence="5">1.3.5.2</ecNumber>
    </recommendedName>
</protein>
<dbReference type="InterPro" id="IPR013785">
    <property type="entry name" value="Aldolase_TIM"/>
</dbReference>
<comment type="cofactor">
    <cofactor evidence="1">
        <name>FMN</name>
        <dbReference type="ChEBI" id="CHEBI:58210"/>
    </cofactor>
</comment>
<evidence type="ECO:0000256" key="6">
    <source>
        <dbReference type="ARBA" id="ARBA00022630"/>
    </source>
</evidence>
<evidence type="ECO:0000256" key="9">
    <source>
        <dbReference type="ARBA" id="ARBA00023136"/>
    </source>
</evidence>
<evidence type="ECO:0000259" key="11">
    <source>
        <dbReference type="Pfam" id="PF01180"/>
    </source>
</evidence>
<organism evidence="12">
    <name type="scientific">uncultured prokaryote</name>
    <dbReference type="NCBI Taxonomy" id="198431"/>
    <lineage>
        <taxon>unclassified sequences</taxon>
        <taxon>environmental samples</taxon>
    </lineage>
</organism>
<keyword evidence="7" id="KW-0288">FMN</keyword>
<dbReference type="SUPFAM" id="SSF51395">
    <property type="entry name" value="FMN-linked oxidoreductases"/>
    <property type="match status" value="1"/>
</dbReference>
<keyword evidence="6" id="KW-0285">Flavoprotein</keyword>
<dbReference type="AlphaFoldDB" id="H5S8V6"/>
<sequence>MNWYEQVFRPFLFRMDAEGAHHAVLAGLGLVGRIPGTAWLFRHWLGVPEDARLAVDVRGVPFPNPLGLAAGLDKDARAVAGWFALGFGSVEIGTVTPCPQSGNPRPRVWRFPAEEALVNALGFPSAGAATVRERLVGRRFPGPIGVNLGKNAVTPLEHAAGDFEAALLALWDVADYVVLNVSSPNTPGLRTLQDPARLGYLVERMVQLDRELAQLHGEPPRPLFVKVALDVEEVVLDEIVETLVATGAAGLVLGNTSTDPALWPAGGEGLPGGVSGLPLRKRAVERLVRAAERAGERLVLVSVGGVMTVEDAVERIRLGAHLVQLCTGLVYCGPGFPAAVLRHLLHILEKEGIQSVGALRGRSLRY</sequence>
<dbReference type="InterPro" id="IPR050074">
    <property type="entry name" value="DHO_dehydrogenase"/>
</dbReference>
<evidence type="ECO:0000256" key="4">
    <source>
        <dbReference type="ARBA" id="ARBA00005359"/>
    </source>
</evidence>
<accession>H5S8V6</accession>
<dbReference type="InterPro" id="IPR005720">
    <property type="entry name" value="Dihydroorotate_DH_cat"/>
</dbReference>
<dbReference type="NCBIfam" id="NF003652">
    <property type="entry name" value="PRK05286.2-5"/>
    <property type="match status" value="1"/>
</dbReference>
<evidence type="ECO:0000256" key="8">
    <source>
        <dbReference type="ARBA" id="ARBA00023002"/>
    </source>
</evidence>
<dbReference type="PANTHER" id="PTHR48109:SF4">
    <property type="entry name" value="DIHYDROOROTATE DEHYDROGENASE (QUINONE), MITOCHONDRIAL"/>
    <property type="match status" value="1"/>
</dbReference>
<evidence type="ECO:0000256" key="10">
    <source>
        <dbReference type="ARBA" id="ARBA00048639"/>
    </source>
</evidence>
<evidence type="ECO:0000256" key="2">
    <source>
        <dbReference type="ARBA" id="ARBA00004370"/>
    </source>
</evidence>
<dbReference type="GO" id="GO:0044205">
    <property type="term" value="P:'de novo' UMP biosynthetic process"/>
    <property type="evidence" value="ECO:0007669"/>
    <property type="project" value="UniProtKB-UniPathway"/>
</dbReference>
<dbReference type="Gene3D" id="3.20.20.70">
    <property type="entry name" value="Aldolase class I"/>
    <property type="match status" value="1"/>
</dbReference>
<evidence type="ECO:0000256" key="3">
    <source>
        <dbReference type="ARBA" id="ARBA00005161"/>
    </source>
</evidence>
<dbReference type="GO" id="GO:0106430">
    <property type="term" value="F:dihydroorotate dehydrogenase (quinone) activity"/>
    <property type="evidence" value="ECO:0007669"/>
    <property type="project" value="UniProtKB-EC"/>
</dbReference>
<keyword evidence="8" id="KW-0560">Oxidoreductase</keyword>
<reference evidence="12" key="2">
    <citation type="journal article" date="2012" name="PLoS ONE">
        <title>A Deeply Branching Thermophilic Bacterium with an Ancient Acetyl-CoA Pathway Dominates a Subsurface Ecosystem.</title>
        <authorList>
            <person name="Takami H."/>
            <person name="Noguchi H."/>
            <person name="Takaki Y."/>
            <person name="Uchiyama I."/>
            <person name="Toyoda A."/>
            <person name="Nishi S."/>
            <person name="Chee G.-J."/>
            <person name="Arai W."/>
            <person name="Nunoura T."/>
            <person name="Itoh T."/>
            <person name="Hattori M."/>
            <person name="Takai K."/>
        </authorList>
    </citation>
    <scope>NUCLEOTIDE SEQUENCE</scope>
</reference>
<name>H5S8V6_9ZZZZ</name>
<comment type="subcellular location">
    <subcellularLocation>
        <location evidence="2">Membrane</location>
    </subcellularLocation>
</comment>
<dbReference type="PROSITE" id="PS00911">
    <property type="entry name" value="DHODEHASE_1"/>
    <property type="match status" value="1"/>
</dbReference>
<comment type="similarity">
    <text evidence="4">Belongs to the dihydroorotate dehydrogenase family. Type 2 subfamily.</text>
</comment>
<evidence type="ECO:0000256" key="5">
    <source>
        <dbReference type="ARBA" id="ARBA00012791"/>
    </source>
</evidence>
<dbReference type="InterPro" id="IPR001295">
    <property type="entry name" value="Dihydroorotate_DH_CS"/>
</dbReference>
<dbReference type="GO" id="GO:0005886">
    <property type="term" value="C:plasma membrane"/>
    <property type="evidence" value="ECO:0007669"/>
    <property type="project" value="TreeGrafter"/>
</dbReference>
<comment type="pathway">
    <text evidence="3">Pyrimidine metabolism; UMP biosynthesis via de novo pathway; orotate from (S)-dihydroorotate (quinone route): step 1/1.</text>
</comment>
<evidence type="ECO:0000256" key="7">
    <source>
        <dbReference type="ARBA" id="ARBA00022643"/>
    </source>
</evidence>
<dbReference type="NCBIfam" id="TIGR01036">
    <property type="entry name" value="pyrD_sub2"/>
    <property type="match status" value="1"/>
</dbReference>
<dbReference type="EC" id="1.3.5.2" evidence="5"/>
<evidence type="ECO:0000256" key="1">
    <source>
        <dbReference type="ARBA" id="ARBA00001917"/>
    </source>
</evidence>
<dbReference type="CDD" id="cd04738">
    <property type="entry name" value="DHOD_2_like"/>
    <property type="match status" value="1"/>
</dbReference>
<comment type="catalytic activity">
    <reaction evidence="10">
        <text>(S)-dihydroorotate + a quinone = orotate + a quinol</text>
        <dbReference type="Rhea" id="RHEA:30187"/>
        <dbReference type="ChEBI" id="CHEBI:24646"/>
        <dbReference type="ChEBI" id="CHEBI:30839"/>
        <dbReference type="ChEBI" id="CHEBI:30864"/>
        <dbReference type="ChEBI" id="CHEBI:132124"/>
        <dbReference type="EC" id="1.3.5.2"/>
    </reaction>
</comment>
<keyword evidence="9" id="KW-0472">Membrane</keyword>
<dbReference type="InterPro" id="IPR005719">
    <property type="entry name" value="Dihydroorotate_DH_2"/>
</dbReference>